<feature type="transmembrane region" description="Helical" evidence="11">
    <location>
        <begin position="165"/>
        <end position="190"/>
    </location>
</feature>
<comment type="subcellular location">
    <subcellularLocation>
        <location evidence="10">Cell inner membrane</location>
    </subcellularLocation>
    <subcellularLocation>
        <location evidence="1">Cell membrane</location>
        <topology evidence="1">Multi-pass membrane protein</topology>
    </subcellularLocation>
</comment>
<organism evidence="14 15">
    <name type="scientific">Lutibacter oricola</name>
    <dbReference type="NCBI Taxonomy" id="762486"/>
    <lineage>
        <taxon>Bacteria</taxon>
        <taxon>Pseudomonadati</taxon>
        <taxon>Bacteroidota</taxon>
        <taxon>Flavobacteriia</taxon>
        <taxon>Flavobacteriales</taxon>
        <taxon>Flavobacteriaceae</taxon>
        <taxon>Lutibacter</taxon>
    </lineage>
</organism>
<keyword evidence="7 11" id="KW-1133">Transmembrane helix</keyword>
<dbReference type="GO" id="GO:0005886">
    <property type="term" value="C:plasma membrane"/>
    <property type="evidence" value="ECO:0007669"/>
    <property type="project" value="UniProtKB-SubCell"/>
</dbReference>
<dbReference type="Proteomes" id="UP000199595">
    <property type="component" value="Unassembled WGS sequence"/>
</dbReference>
<dbReference type="RefSeq" id="WP_090124405.1">
    <property type="nucleotide sequence ID" value="NZ_FNNJ01000008.1"/>
</dbReference>
<feature type="transmembrane region" description="Helical" evidence="11">
    <location>
        <begin position="221"/>
        <end position="240"/>
    </location>
</feature>
<proteinExistence type="inferred from homology"/>
<evidence type="ECO:0000313" key="14">
    <source>
        <dbReference type="EMBL" id="SDX68940.1"/>
    </source>
</evidence>
<dbReference type="PIRSF" id="PIRSF003097">
    <property type="entry name" value="FtsX"/>
    <property type="match status" value="1"/>
</dbReference>
<dbReference type="PANTHER" id="PTHR47755:SF1">
    <property type="entry name" value="CELL DIVISION PROTEIN FTSX"/>
    <property type="match status" value="1"/>
</dbReference>
<dbReference type="InterPro" id="IPR040690">
    <property type="entry name" value="FtsX_ECD"/>
</dbReference>
<keyword evidence="8 10" id="KW-0472">Membrane</keyword>
<gene>
    <name evidence="14" type="ORF">SAMN05444411_10843</name>
</gene>
<feature type="domain" description="FtsX extracellular" evidence="13">
    <location>
        <begin position="52"/>
        <end position="146"/>
    </location>
</feature>
<evidence type="ECO:0000256" key="6">
    <source>
        <dbReference type="ARBA" id="ARBA00022692"/>
    </source>
</evidence>
<evidence type="ECO:0000256" key="4">
    <source>
        <dbReference type="ARBA" id="ARBA00022475"/>
    </source>
</evidence>
<dbReference type="Pfam" id="PF02687">
    <property type="entry name" value="FtsX"/>
    <property type="match status" value="1"/>
</dbReference>
<evidence type="ECO:0000256" key="1">
    <source>
        <dbReference type="ARBA" id="ARBA00004651"/>
    </source>
</evidence>
<dbReference type="GO" id="GO:0051301">
    <property type="term" value="P:cell division"/>
    <property type="evidence" value="ECO:0007669"/>
    <property type="project" value="UniProtKB-KW"/>
</dbReference>
<evidence type="ECO:0000256" key="9">
    <source>
        <dbReference type="ARBA" id="ARBA00023306"/>
    </source>
</evidence>
<evidence type="ECO:0000256" key="3">
    <source>
        <dbReference type="ARBA" id="ARBA00021907"/>
    </source>
</evidence>
<keyword evidence="4 10" id="KW-1003">Cell membrane</keyword>
<protein>
    <recommendedName>
        <fullName evidence="3 10">Cell division protein FtsX</fullName>
    </recommendedName>
</protein>
<evidence type="ECO:0000256" key="7">
    <source>
        <dbReference type="ARBA" id="ARBA00022989"/>
    </source>
</evidence>
<evidence type="ECO:0000256" key="2">
    <source>
        <dbReference type="ARBA" id="ARBA00007379"/>
    </source>
</evidence>
<evidence type="ECO:0000256" key="10">
    <source>
        <dbReference type="PIRNR" id="PIRNR003097"/>
    </source>
</evidence>
<dbReference type="AlphaFoldDB" id="A0A1H3DRH6"/>
<keyword evidence="9 10" id="KW-0131">Cell cycle</keyword>
<comment type="similarity">
    <text evidence="2 10">Belongs to the ABC-4 integral membrane protein family. FtsX subfamily.</text>
</comment>
<reference evidence="14 15" key="1">
    <citation type="submission" date="2016-10" db="EMBL/GenBank/DDBJ databases">
        <authorList>
            <person name="de Groot N.N."/>
        </authorList>
    </citation>
    <scope>NUCLEOTIDE SEQUENCE [LARGE SCALE GENOMIC DNA]</scope>
    <source>
        <strain evidence="14 15">DSM 24956</strain>
    </source>
</reference>
<evidence type="ECO:0000259" key="12">
    <source>
        <dbReference type="Pfam" id="PF02687"/>
    </source>
</evidence>
<dbReference type="Pfam" id="PF18075">
    <property type="entry name" value="FtsX_ECD"/>
    <property type="match status" value="1"/>
</dbReference>
<evidence type="ECO:0000313" key="15">
    <source>
        <dbReference type="Proteomes" id="UP000199595"/>
    </source>
</evidence>
<evidence type="ECO:0000256" key="5">
    <source>
        <dbReference type="ARBA" id="ARBA00022618"/>
    </source>
</evidence>
<evidence type="ECO:0000259" key="13">
    <source>
        <dbReference type="Pfam" id="PF18075"/>
    </source>
</evidence>
<dbReference type="OrthoDB" id="9813411at2"/>
<feature type="transmembrane region" description="Helical" evidence="11">
    <location>
        <begin position="255"/>
        <end position="278"/>
    </location>
</feature>
<keyword evidence="10" id="KW-0997">Cell inner membrane</keyword>
<feature type="domain" description="ABC3 transporter permease C-terminal" evidence="12">
    <location>
        <begin position="169"/>
        <end position="281"/>
    </location>
</feature>
<dbReference type="InterPro" id="IPR004513">
    <property type="entry name" value="FtsX"/>
</dbReference>
<comment type="function">
    <text evidence="10">Required for cell division and gliding motility.</text>
</comment>
<dbReference type="PANTHER" id="PTHR47755">
    <property type="entry name" value="CELL DIVISION PROTEIN FTSX"/>
    <property type="match status" value="1"/>
</dbReference>
<dbReference type="STRING" id="762486.SAMN05444411_10843"/>
<keyword evidence="6 11" id="KW-0812">Transmembrane</keyword>
<accession>A0A1H3DRH6</accession>
<dbReference type="Gene3D" id="3.30.70.3040">
    <property type="match status" value="1"/>
</dbReference>
<keyword evidence="5 10" id="KW-0132">Cell division</keyword>
<feature type="transmembrane region" description="Helical" evidence="11">
    <location>
        <begin position="17"/>
        <end position="39"/>
    </location>
</feature>
<sequence length="292" mass="33391">MNNSFEKYQKRRLRSSYFSVIVSIALVLFLVGLLGLIMIKTNSIAKHFKEQVAISIFLKDNAKKADIEILQAELKKAEYTKTVTYISKKEAAESYSKDLGENFLEFLGENPLKNAIDVTLKSEFVTPEKMAQIEKNLLIRSIVKDVVFDKPLIELLTKNINRLSFWMLIFSGVFAIIAVVLINSSIRLSVYSKRFTLKTMQMVGATKKFIRRPFIWQSIKLGIFGSVVAIVALAAFVFYLNETIPELELLVDYKLYGILAAGIILLGVFITWLSTFFATKRFLNLRTDELYY</sequence>
<dbReference type="InterPro" id="IPR003838">
    <property type="entry name" value="ABC3_permease_C"/>
</dbReference>
<evidence type="ECO:0000256" key="11">
    <source>
        <dbReference type="SAM" id="Phobius"/>
    </source>
</evidence>
<name>A0A1H3DRH6_9FLAO</name>
<evidence type="ECO:0000256" key="8">
    <source>
        <dbReference type="ARBA" id="ARBA00023136"/>
    </source>
</evidence>
<dbReference type="EMBL" id="FNNJ01000008">
    <property type="protein sequence ID" value="SDX68940.1"/>
    <property type="molecule type" value="Genomic_DNA"/>
</dbReference>
<keyword evidence="15" id="KW-1185">Reference proteome</keyword>